<feature type="signal peptide" evidence="7">
    <location>
        <begin position="1"/>
        <end position="20"/>
    </location>
</feature>
<gene>
    <name evidence="8" type="ORF">B0T23DRAFT_374180</name>
</gene>
<keyword evidence="3 7" id="KW-0732">Signal</keyword>
<comment type="caution">
    <text evidence="8">The sequence shown here is derived from an EMBL/GenBank/DDBJ whole genome shotgun (WGS) entry which is preliminary data.</text>
</comment>
<organism evidence="8 9">
    <name type="scientific">Neurospora hispaniola</name>
    <dbReference type="NCBI Taxonomy" id="588809"/>
    <lineage>
        <taxon>Eukaryota</taxon>
        <taxon>Fungi</taxon>
        <taxon>Dikarya</taxon>
        <taxon>Ascomycota</taxon>
        <taxon>Pezizomycotina</taxon>
        <taxon>Sordariomycetes</taxon>
        <taxon>Sordariomycetidae</taxon>
        <taxon>Sordariales</taxon>
        <taxon>Sordariaceae</taxon>
        <taxon>Neurospora</taxon>
    </lineage>
</organism>
<evidence type="ECO:0000256" key="4">
    <source>
        <dbReference type="ARBA" id="ARBA00022801"/>
    </source>
</evidence>
<dbReference type="GO" id="GO:0070008">
    <property type="term" value="F:serine-type exopeptidase activity"/>
    <property type="evidence" value="ECO:0007669"/>
    <property type="project" value="InterPro"/>
</dbReference>
<evidence type="ECO:0000256" key="1">
    <source>
        <dbReference type="ARBA" id="ARBA00011079"/>
    </source>
</evidence>
<accession>A0AAJ0ID87</accession>
<dbReference type="Pfam" id="PF05577">
    <property type="entry name" value="Peptidase_S28"/>
    <property type="match status" value="1"/>
</dbReference>
<keyword evidence="2" id="KW-0645">Protease</keyword>
<evidence type="ECO:0000313" key="8">
    <source>
        <dbReference type="EMBL" id="KAK3497375.1"/>
    </source>
</evidence>
<keyword evidence="4" id="KW-0378">Hydrolase</keyword>
<dbReference type="SUPFAM" id="SSF53474">
    <property type="entry name" value="alpha/beta-Hydrolases"/>
    <property type="match status" value="1"/>
</dbReference>
<dbReference type="GeneID" id="87874458"/>
<keyword evidence="9" id="KW-1185">Reference proteome</keyword>
<dbReference type="Proteomes" id="UP001285908">
    <property type="component" value="Unassembled WGS sequence"/>
</dbReference>
<evidence type="ECO:0000256" key="2">
    <source>
        <dbReference type="ARBA" id="ARBA00022670"/>
    </source>
</evidence>
<feature type="chain" id="PRO_5042574033" evidence="7">
    <location>
        <begin position="21"/>
        <end position="573"/>
    </location>
</feature>
<name>A0AAJ0ID87_9PEZI</name>
<dbReference type="GO" id="GO:0004180">
    <property type="term" value="F:carboxypeptidase activity"/>
    <property type="evidence" value="ECO:0007669"/>
    <property type="project" value="UniProtKB-KW"/>
</dbReference>
<evidence type="ECO:0000256" key="7">
    <source>
        <dbReference type="SAM" id="SignalP"/>
    </source>
</evidence>
<reference evidence="8 9" key="1">
    <citation type="journal article" date="2023" name="Mol. Phylogenet. Evol.">
        <title>Genome-scale phylogeny and comparative genomics of the fungal order Sordariales.</title>
        <authorList>
            <person name="Hensen N."/>
            <person name="Bonometti L."/>
            <person name="Westerberg I."/>
            <person name="Brannstrom I.O."/>
            <person name="Guillou S."/>
            <person name="Cros-Aarteil S."/>
            <person name="Calhoun S."/>
            <person name="Haridas S."/>
            <person name="Kuo A."/>
            <person name="Mondo S."/>
            <person name="Pangilinan J."/>
            <person name="Riley R."/>
            <person name="LaButti K."/>
            <person name="Andreopoulos B."/>
            <person name="Lipzen A."/>
            <person name="Chen C."/>
            <person name="Yan M."/>
            <person name="Daum C."/>
            <person name="Ng V."/>
            <person name="Clum A."/>
            <person name="Steindorff A."/>
            <person name="Ohm R.A."/>
            <person name="Martin F."/>
            <person name="Silar P."/>
            <person name="Natvig D.O."/>
            <person name="Lalanne C."/>
            <person name="Gautier V."/>
            <person name="Ament-Velasquez S.L."/>
            <person name="Kruys A."/>
            <person name="Hutchinson M.I."/>
            <person name="Powell A.J."/>
            <person name="Barry K."/>
            <person name="Miller A.N."/>
            <person name="Grigoriev I.V."/>
            <person name="Debuchy R."/>
            <person name="Gladieux P."/>
            <person name="Hiltunen Thoren M."/>
            <person name="Johannesson H."/>
        </authorList>
    </citation>
    <scope>NUCLEOTIDE SEQUENCE [LARGE SCALE GENOMIC DNA]</scope>
    <source>
        <strain evidence="8 9">FGSC 10403</strain>
    </source>
</reference>
<dbReference type="InterPro" id="IPR029058">
    <property type="entry name" value="AB_hydrolase_fold"/>
</dbReference>
<protein>
    <submittedName>
        <fullName evidence="8">Serine carboxypeptidase S28-domain-containing protein</fullName>
    </submittedName>
</protein>
<keyword evidence="5" id="KW-0325">Glycoprotein</keyword>
<sequence length="573" mass="63611">MMGLGCLLAATACVAQLASALAPAFAPLSVRNLRLSSESDLALEPEGDFTIQESTDPTLLYPARTIKVPVDHFHNDTKYEPHTNDTFDLRYWFDATYYKKGGPVIVLAAGETSGVGRLQFLQKGIVYQLAKATGGVGVILEHRYYGKSLPTSDFSTKNLRFLTTDQALADTVYFAKNVKFAGLEHLDLTAPNTPYIAYGGSYAGAFVAFLRKLYPDVYWGAISSSGVTEAIYDYWQYYEAARIYGPKDCVTATQKLTHVVDNIILNKANAKYVQKLKDTFGLGNLTHTDDFANTISFGIAGLQSTNWDPALNDTSYGEYCNNVSSNALLYPETARLEKDVQELLTVGGYGKEVKTLTNQFLNYIGYVNVTQVQSCDGDQNACFTSYDSDFYKKDDLKQSWRLWLYQVCDQWGFLQTGSGVPHNQLPLISRAIDLNYTSIACREAFNINKPSDVESINKYGGFGISYPRLAIIDGEKDPWRAATPHAIGLKDRKSTISEPFILIKDGVHHWDENGLFPNETAPNFPPKPVEETQRAIKNFVQAWLQDFKKEKSGHGHGHGSAGVHDEQQVLGDL</sequence>
<dbReference type="InterPro" id="IPR008758">
    <property type="entry name" value="Peptidase_S28"/>
</dbReference>
<dbReference type="PANTHER" id="PTHR11010">
    <property type="entry name" value="PROTEASE S28 PRO-X CARBOXYPEPTIDASE-RELATED"/>
    <property type="match status" value="1"/>
</dbReference>
<dbReference type="GO" id="GO:0006508">
    <property type="term" value="P:proteolysis"/>
    <property type="evidence" value="ECO:0007669"/>
    <property type="project" value="UniProtKB-KW"/>
</dbReference>
<dbReference type="EMBL" id="JAULSX010000002">
    <property type="protein sequence ID" value="KAK3497375.1"/>
    <property type="molecule type" value="Genomic_DNA"/>
</dbReference>
<evidence type="ECO:0000256" key="3">
    <source>
        <dbReference type="ARBA" id="ARBA00022729"/>
    </source>
</evidence>
<dbReference type="GO" id="GO:0008239">
    <property type="term" value="F:dipeptidyl-peptidase activity"/>
    <property type="evidence" value="ECO:0007669"/>
    <property type="project" value="TreeGrafter"/>
</dbReference>
<dbReference type="AlphaFoldDB" id="A0AAJ0ID87"/>
<keyword evidence="8" id="KW-0121">Carboxypeptidase</keyword>
<feature type="region of interest" description="Disordered" evidence="6">
    <location>
        <begin position="550"/>
        <end position="573"/>
    </location>
</feature>
<dbReference type="FunFam" id="3.40.50.1820:FF:000251">
    <property type="entry name" value="Extracelular serine carboxypeptidase, putative"/>
    <property type="match status" value="1"/>
</dbReference>
<evidence type="ECO:0000313" key="9">
    <source>
        <dbReference type="Proteomes" id="UP001285908"/>
    </source>
</evidence>
<proteinExistence type="inferred from homology"/>
<evidence type="ECO:0000256" key="6">
    <source>
        <dbReference type="SAM" id="MobiDB-lite"/>
    </source>
</evidence>
<dbReference type="PANTHER" id="PTHR11010:SF117">
    <property type="entry name" value="SERINE PROTEASE 16"/>
    <property type="match status" value="1"/>
</dbReference>
<comment type="similarity">
    <text evidence="1">Belongs to the peptidase S28 family.</text>
</comment>
<dbReference type="RefSeq" id="XP_062695639.1">
    <property type="nucleotide sequence ID" value="XM_062836836.1"/>
</dbReference>
<dbReference type="Gene3D" id="3.40.50.1820">
    <property type="entry name" value="alpha/beta hydrolase"/>
    <property type="match status" value="2"/>
</dbReference>
<evidence type="ECO:0000256" key="5">
    <source>
        <dbReference type="ARBA" id="ARBA00023180"/>
    </source>
</evidence>